<keyword evidence="5" id="KW-1185">Reference proteome</keyword>
<proteinExistence type="predicted"/>
<evidence type="ECO:0000313" key="5">
    <source>
        <dbReference type="Proteomes" id="UP000256964"/>
    </source>
</evidence>
<evidence type="ECO:0000256" key="2">
    <source>
        <dbReference type="ARBA" id="ARBA00022658"/>
    </source>
</evidence>
<dbReference type="PROSITE" id="PS50003">
    <property type="entry name" value="PH_DOMAIN"/>
    <property type="match status" value="1"/>
</dbReference>
<dbReference type="InterPro" id="IPR052233">
    <property type="entry name" value="Rho-type_GEFs"/>
</dbReference>
<gene>
    <name evidence="4" type="ORF">OH76DRAFT_1061128</name>
</gene>
<dbReference type="STRING" id="139420.A0A371DNJ5"/>
<dbReference type="PANTHER" id="PTHR46572:SF1">
    <property type="entry name" value="RHO1 GUANINE NUCLEOTIDE EXCHANGE FACTOR TUS1"/>
    <property type="match status" value="1"/>
</dbReference>
<dbReference type="Pfam" id="PF15405">
    <property type="entry name" value="PH_5"/>
    <property type="match status" value="1"/>
</dbReference>
<dbReference type="InterPro" id="IPR001849">
    <property type="entry name" value="PH_domain"/>
</dbReference>
<keyword evidence="1" id="KW-0597">Phosphoprotein</keyword>
<sequence length="593" mass="67323">MFRLSLEGYGLPVLAGSDSLVRPFVVAFAVDPSTHHTVTMSATFLSFLSDLKRLADVHVVFSRCDTVKHPAPNASDDDLKVSSSGTEEDRTFLSNLVRSIHARDTFHTLSVTLAYPPRRANSALDDILFNSSLETALGTFPNFAHLLVHPPSDNRSGTSGHQWQPHIALNMPNLRPMLAPANTVFLHCTEASETSVSEEQAFRIWCDGHLLVFPSGEYEALDLRNENRLLVHRGRLAIPTPWLEVYAFLFDNYLVITEPREVEGTMEYHTSRRPIPLSLLRVMSFHDPPFHRGHRTRPLSLYAFTLYHDSRVGGFLTLCTDSAHERHMWKEKFNIAFNLNEIGSEWSKAFATETLIPVRDNVDSTTTELESDVITGTITCSVLLTAQDGSKIVAVAGEDGLWMRSRCHFEPMQRVLHLKLITQCAVLEDYRILLVLADRVLFAYHIDSLIIPPGNASHRYKTQLVPQNVSKKHDVQFFSVGKQHGRTLVIYMRREGDDSIFSLLEPNNNIREASKVPPRPGESRTYLLDRLRPPRYLNVVREFFLPRKIYDAIFLKTYVALLCPRGFEILDTKEWVPEETRLSPLRFTSCDAA</sequence>
<dbReference type="Proteomes" id="UP000256964">
    <property type="component" value="Unassembled WGS sequence"/>
</dbReference>
<name>A0A371DNJ5_9APHY</name>
<dbReference type="InterPro" id="IPR011993">
    <property type="entry name" value="PH-like_dom_sf"/>
</dbReference>
<dbReference type="EMBL" id="KZ857385">
    <property type="protein sequence ID" value="RDX54084.1"/>
    <property type="molecule type" value="Genomic_DNA"/>
</dbReference>
<dbReference type="InterPro" id="IPR001180">
    <property type="entry name" value="CNH_dom"/>
</dbReference>
<dbReference type="InterPro" id="IPR041675">
    <property type="entry name" value="PH_5"/>
</dbReference>
<dbReference type="AlphaFoldDB" id="A0A371DNJ5"/>
<evidence type="ECO:0000256" key="1">
    <source>
        <dbReference type="ARBA" id="ARBA00022553"/>
    </source>
</evidence>
<keyword evidence="2" id="KW-0344">Guanine-nucleotide releasing factor</keyword>
<evidence type="ECO:0000259" key="3">
    <source>
        <dbReference type="PROSITE" id="PS50003"/>
    </source>
</evidence>
<dbReference type="PANTHER" id="PTHR46572">
    <property type="entry name" value="RHO1 GDP-GTP EXCHANGE PROTEIN 1-RELATED"/>
    <property type="match status" value="1"/>
</dbReference>
<feature type="domain" description="PH" evidence="3">
    <location>
        <begin position="229"/>
        <end position="338"/>
    </location>
</feature>
<protein>
    <recommendedName>
        <fullName evidence="3">PH domain-containing protein</fullName>
    </recommendedName>
</protein>
<reference evidence="4 5" key="1">
    <citation type="journal article" date="2018" name="Biotechnol. Biofuels">
        <title>Integrative visual omics of the white-rot fungus Polyporus brumalis exposes the biotechnological potential of its oxidative enzymes for delignifying raw plant biomass.</title>
        <authorList>
            <person name="Miyauchi S."/>
            <person name="Rancon A."/>
            <person name="Drula E."/>
            <person name="Hage H."/>
            <person name="Chaduli D."/>
            <person name="Favel A."/>
            <person name="Grisel S."/>
            <person name="Henrissat B."/>
            <person name="Herpoel-Gimbert I."/>
            <person name="Ruiz-Duenas F.J."/>
            <person name="Chevret D."/>
            <person name="Hainaut M."/>
            <person name="Lin J."/>
            <person name="Wang M."/>
            <person name="Pangilinan J."/>
            <person name="Lipzen A."/>
            <person name="Lesage-Meessen L."/>
            <person name="Navarro D."/>
            <person name="Riley R."/>
            <person name="Grigoriev I.V."/>
            <person name="Zhou S."/>
            <person name="Raouche S."/>
            <person name="Rosso M.N."/>
        </authorList>
    </citation>
    <scope>NUCLEOTIDE SEQUENCE [LARGE SCALE GENOMIC DNA]</scope>
    <source>
        <strain evidence="4 5">BRFM 1820</strain>
    </source>
</reference>
<dbReference type="Pfam" id="PF00780">
    <property type="entry name" value="CNH"/>
    <property type="match status" value="1"/>
</dbReference>
<evidence type="ECO:0000313" key="4">
    <source>
        <dbReference type="EMBL" id="RDX54084.1"/>
    </source>
</evidence>
<dbReference type="OrthoDB" id="2272012at2759"/>
<dbReference type="GO" id="GO:0005085">
    <property type="term" value="F:guanyl-nucleotide exchange factor activity"/>
    <property type="evidence" value="ECO:0007669"/>
    <property type="project" value="UniProtKB-KW"/>
</dbReference>
<organism evidence="4 5">
    <name type="scientific">Lentinus brumalis</name>
    <dbReference type="NCBI Taxonomy" id="2498619"/>
    <lineage>
        <taxon>Eukaryota</taxon>
        <taxon>Fungi</taxon>
        <taxon>Dikarya</taxon>
        <taxon>Basidiomycota</taxon>
        <taxon>Agaricomycotina</taxon>
        <taxon>Agaricomycetes</taxon>
        <taxon>Polyporales</taxon>
        <taxon>Polyporaceae</taxon>
        <taxon>Lentinus</taxon>
    </lineage>
</organism>
<dbReference type="SMART" id="SM00233">
    <property type="entry name" value="PH"/>
    <property type="match status" value="1"/>
</dbReference>
<accession>A0A371DNJ5</accession>
<dbReference type="Gene3D" id="2.30.29.30">
    <property type="entry name" value="Pleckstrin-homology domain (PH domain)/Phosphotyrosine-binding domain (PTB)"/>
    <property type="match status" value="1"/>
</dbReference>
<dbReference type="SUPFAM" id="SSF50729">
    <property type="entry name" value="PH domain-like"/>
    <property type="match status" value="1"/>
</dbReference>